<dbReference type="OrthoDB" id="546893at2759"/>
<keyword evidence="6" id="KW-1185">Reference proteome</keyword>
<keyword evidence="3 5" id="KW-0472">Membrane</keyword>
<dbReference type="Proteomes" id="UP000085678">
    <property type="component" value="Unplaced"/>
</dbReference>
<organism evidence="6 7">
    <name type="scientific">Lingula anatina</name>
    <name type="common">Brachiopod</name>
    <name type="synonym">Lingula unguis</name>
    <dbReference type="NCBI Taxonomy" id="7574"/>
    <lineage>
        <taxon>Eukaryota</taxon>
        <taxon>Metazoa</taxon>
        <taxon>Spiralia</taxon>
        <taxon>Lophotrochozoa</taxon>
        <taxon>Brachiopoda</taxon>
        <taxon>Linguliformea</taxon>
        <taxon>Lingulata</taxon>
        <taxon>Lingulida</taxon>
        <taxon>Linguloidea</taxon>
        <taxon>Lingulidae</taxon>
        <taxon>Lingula</taxon>
    </lineage>
</organism>
<keyword evidence="1 5" id="KW-0812">Transmembrane</keyword>
<proteinExistence type="predicted"/>
<feature type="transmembrane region" description="Helical" evidence="5">
    <location>
        <begin position="284"/>
        <end position="303"/>
    </location>
</feature>
<feature type="compositionally biased region" description="Basic and acidic residues" evidence="4">
    <location>
        <begin position="314"/>
        <end position="336"/>
    </location>
</feature>
<feature type="transmembrane region" description="Helical" evidence="5">
    <location>
        <begin position="133"/>
        <end position="152"/>
    </location>
</feature>
<dbReference type="PANTHER" id="PTHR23121:SF9">
    <property type="entry name" value="SODIUM-DEPENDENT GLUCOSE TRANSPORTER 1"/>
    <property type="match status" value="1"/>
</dbReference>
<dbReference type="InParanoid" id="A0A2R2MRF2"/>
<feature type="transmembrane region" description="Helical" evidence="5">
    <location>
        <begin position="164"/>
        <end position="186"/>
    </location>
</feature>
<dbReference type="InterPro" id="IPR011701">
    <property type="entry name" value="MFS"/>
</dbReference>
<dbReference type="GO" id="GO:0022857">
    <property type="term" value="F:transmembrane transporter activity"/>
    <property type="evidence" value="ECO:0007669"/>
    <property type="project" value="InterPro"/>
</dbReference>
<dbReference type="SUPFAM" id="SSF103473">
    <property type="entry name" value="MFS general substrate transporter"/>
    <property type="match status" value="2"/>
</dbReference>
<name>A0A2R2MRF2_LINAN</name>
<dbReference type="Pfam" id="PF07690">
    <property type="entry name" value="MFS_1"/>
    <property type="match status" value="1"/>
</dbReference>
<dbReference type="PANTHER" id="PTHR23121">
    <property type="entry name" value="SODIUM-DEPENDENT GLUCOSE TRANSPORTER 1"/>
    <property type="match status" value="1"/>
</dbReference>
<dbReference type="KEGG" id="lak:106159570"/>
<feature type="region of interest" description="Disordered" evidence="4">
    <location>
        <begin position="314"/>
        <end position="337"/>
    </location>
</feature>
<sequence length="574" mass="61107">MGSDDLSGPHGRELKQYTTSAAFGQNDQAPDTGVPKVYRVVKTVIIAWALCFEGIVYGLNTPALLDLMQLYHADCEQVSDGLTGRSAGLLVAAVLGSYVFNRFSRHQDVLLSVSMLAVGVATAALPWARYTVLLGVLTFFQGVGAAFLFTGGNTAMIQMWGEEAMVPLHLAHVGLGVGIIVAPLFAEPFLAPLCDHQNVTRAPETTVMPGHSYRHDAANNSVLKLIHSTHGPGYTKAPSFVDKPASNIWADGLRAASVFTQVSAHHQNGNPNASILCGPSMVQIPYGITGAGCLLTTIAFIFLHSLIKSPTKTDVKEASSHDESNERSHKGADSGEKGALSSLKDTINPASCTGGRLCFGIQFIALFYLLSFTYGASKVPLTNFLYAIAVESELQFSKTLATTLVTTNGIAYTAGKFLPAMLSLCLPTKFILIGEPLLVFLSFIFLALFGVHSQSVFWICTCFYSLAQSALFPTSLVWANAYITVGSSISALSIIGDSTGGLAATPLAGYVYEEMGIMALLYMACICAGVATAMSITIQIVASCQSDCTCNANKTEVDIEDHRVSVNDSEKLME</sequence>
<dbReference type="OMA" id="SECTWIS"/>
<reference evidence="7" key="1">
    <citation type="submission" date="2025-08" db="UniProtKB">
        <authorList>
            <consortium name="RefSeq"/>
        </authorList>
    </citation>
    <scope>IDENTIFICATION</scope>
    <source>
        <tissue evidence="7">Gonads</tissue>
    </source>
</reference>
<gene>
    <name evidence="7" type="primary">LOC106159570</name>
</gene>
<protein>
    <submittedName>
        <fullName evidence="7">Sodium-dependent glucose transporter 1-like</fullName>
    </submittedName>
</protein>
<feature type="transmembrane region" description="Helical" evidence="5">
    <location>
        <begin position="430"/>
        <end position="449"/>
    </location>
</feature>
<dbReference type="InterPro" id="IPR036259">
    <property type="entry name" value="MFS_trans_sf"/>
</dbReference>
<evidence type="ECO:0000256" key="5">
    <source>
        <dbReference type="SAM" id="Phobius"/>
    </source>
</evidence>
<dbReference type="Gene3D" id="1.20.1250.20">
    <property type="entry name" value="MFS general substrate transporter like domains"/>
    <property type="match status" value="1"/>
</dbReference>
<feature type="transmembrane region" description="Helical" evidence="5">
    <location>
        <begin position="357"/>
        <end position="376"/>
    </location>
</feature>
<dbReference type="AlphaFoldDB" id="A0A2R2MRF2"/>
<evidence type="ECO:0000313" key="6">
    <source>
        <dbReference type="Proteomes" id="UP000085678"/>
    </source>
</evidence>
<evidence type="ECO:0000256" key="3">
    <source>
        <dbReference type="ARBA" id="ARBA00023136"/>
    </source>
</evidence>
<feature type="transmembrane region" description="Helical" evidence="5">
    <location>
        <begin position="109"/>
        <end position="127"/>
    </location>
</feature>
<evidence type="ECO:0000256" key="1">
    <source>
        <dbReference type="ARBA" id="ARBA00022692"/>
    </source>
</evidence>
<dbReference type="GeneID" id="106159570"/>
<feature type="transmembrane region" description="Helical" evidence="5">
    <location>
        <begin position="519"/>
        <end position="542"/>
    </location>
</feature>
<evidence type="ECO:0000313" key="7">
    <source>
        <dbReference type="RefSeq" id="XP_023932834.1"/>
    </source>
</evidence>
<accession>A0A2R2MRF2</accession>
<evidence type="ECO:0000256" key="4">
    <source>
        <dbReference type="SAM" id="MobiDB-lite"/>
    </source>
</evidence>
<feature type="transmembrane region" description="Helical" evidence="5">
    <location>
        <begin position="82"/>
        <end position="100"/>
    </location>
</feature>
<evidence type="ECO:0000256" key="2">
    <source>
        <dbReference type="ARBA" id="ARBA00022989"/>
    </source>
</evidence>
<dbReference type="RefSeq" id="XP_023932834.1">
    <property type="nucleotide sequence ID" value="XM_024077066.1"/>
</dbReference>
<keyword evidence="2 5" id="KW-1133">Transmembrane helix</keyword>
<feature type="transmembrane region" description="Helical" evidence="5">
    <location>
        <begin position="44"/>
        <end position="62"/>
    </location>
</feature>